<evidence type="ECO:0000256" key="3">
    <source>
        <dbReference type="ARBA" id="ARBA00022840"/>
    </source>
</evidence>
<dbReference type="SUPFAM" id="SSF52540">
    <property type="entry name" value="P-loop containing nucleoside triphosphate hydrolases"/>
    <property type="match status" value="1"/>
</dbReference>
<name>A0A4P9Z9Y9_9ASCO</name>
<dbReference type="InterPro" id="IPR027417">
    <property type="entry name" value="P-loop_NTPase"/>
</dbReference>
<evidence type="ECO:0000313" key="5">
    <source>
        <dbReference type="EMBL" id="RKP29556.1"/>
    </source>
</evidence>
<dbReference type="SMART" id="SM00490">
    <property type="entry name" value="HELICc"/>
    <property type="match status" value="1"/>
</dbReference>
<evidence type="ECO:0000259" key="4">
    <source>
        <dbReference type="PROSITE" id="PS51194"/>
    </source>
</evidence>
<keyword evidence="6" id="KW-1185">Reference proteome</keyword>
<evidence type="ECO:0000256" key="2">
    <source>
        <dbReference type="ARBA" id="ARBA00022801"/>
    </source>
</evidence>
<proteinExistence type="predicted"/>
<dbReference type="Proteomes" id="UP000268321">
    <property type="component" value="Unassembled WGS sequence"/>
</dbReference>
<dbReference type="EMBL" id="ML004482">
    <property type="protein sequence ID" value="RKP29556.1"/>
    <property type="molecule type" value="Genomic_DNA"/>
</dbReference>
<feature type="non-terminal residue" evidence="5">
    <location>
        <position position="186"/>
    </location>
</feature>
<dbReference type="Pfam" id="PF00271">
    <property type="entry name" value="Helicase_C"/>
    <property type="match status" value="1"/>
</dbReference>
<dbReference type="InterPro" id="IPR049730">
    <property type="entry name" value="SNF2/RAD54-like_C"/>
</dbReference>
<dbReference type="GO" id="GO:0016787">
    <property type="term" value="F:hydrolase activity"/>
    <property type="evidence" value="ECO:0007669"/>
    <property type="project" value="UniProtKB-KW"/>
</dbReference>
<dbReference type="AlphaFoldDB" id="A0A4P9Z9Y9"/>
<dbReference type="CDD" id="cd18793">
    <property type="entry name" value="SF2_C_SNF"/>
    <property type="match status" value="1"/>
</dbReference>
<feature type="non-terminal residue" evidence="5">
    <location>
        <position position="1"/>
    </location>
</feature>
<accession>A0A4P9Z9Y9</accession>
<reference evidence="6" key="1">
    <citation type="journal article" date="2018" name="Nat. Microbiol.">
        <title>Leveraging single-cell genomics to expand the fungal tree of life.</title>
        <authorList>
            <person name="Ahrendt S.R."/>
            <person name="Quandt C.A."/>
            <person name="Ciobanu D."/>
            <person name="Clum A."/>
            <person name="Salamov A."/>
            <person name="Andreopoulos B."/>
            <person name="Cheng J.F."/>
            <person name="Woyke T."/>
            <person name="Pelin A."/>
            <person name="Henrissat B."/>
            <person name="Reynolds N.K."/>
            <person name="Benny G.L."/>
            <person name="Smith M.E."/>
            <person name="James T.Y."/>
            <person name="Grigoriev I.V."/>
        </authorList>
    </citation>
    <scope>NUCLEOTIDE SEQUENCE [LARGE SCALE GENOMIC DNA]</scope>
    <source>
        <strain evidence="6">Baker2002</strain>
    </source>
</reference>
<dbReference type="GO" id="GO:0008094">
    <property type="term" value="F:ATP-dependent activity, acting on DNA"/>
    <property type="evidence" value="ECO:0007669"/>
    <property type="project" value="TreeGrafter"/>
</dbReference>
<dbReference type="Gene3D" id="3.40.50.300">
    <property type="entry name" value="P-loop containing nucleotide triphosphate hydrolases"/>
    <property type="match status" value="1"/>
</dbReference>
<sequence>PDASSSKVQALMRHLHELHASAPALQVVVFSQFSAYLDLIESELKDAAPKDFLVLKFDGRLSLAEREKFLRRFEVSGQRNPPDQRLVVLLLSLKAGGVGLNLTCANRAFMMDPWWSPSVEDQAIDRVHRIGQSLNVKVVRLIAVNLIENKMLRIQDRKRMMGEVVSVEEDERRKQRIEEIKLLFDE</sequence>
<organism evidence="5 6">
    <name type="scientific">Metschnikowia bicuspidata</name>
    <dbReference type="NCBI Taxonomy" id="27322"/>
    <lineage>
        <taxon>Eukaryota</taxon>
        <taxon>Fungi</taxon>
        <taxon>Dikarya</taxon>
        <taxon>Ascomycota</taxon>
        <taxon>Saccharomycotina</taxon>
        <taxon>Pichiomycetes</taxon>
        <taxon>Metschnikowiaceae</taxon>
        <taxon>Metschnikowia</taxon>
    </lineage>
</organism>
<dbReference type="InterPro" id="IPR001650">
    <property type="entry name" value="Helicase_C-like"/>
</dbReference>
<evidence type="ECO:0000256" key="1">
    <source>
        <dbReference type="ARBA" id="ARBA00022741"/>
    </source>
</evidence>
<keyword evidence="2" id="KW-0378">Hydrolase</keyword>
<dbReference type="GO" id="GO:0006281">
    <property type="term" value="P:DNA repair"/>
    <property type="evidence" value="ECO:0007669"/>
    <property type="project" value="TreeGrafter"/>
</dbReference>
<dbReference type="PANTHER" id="PTHR45626">
    <property type="entry name" value="TRANSCRIPTION TERMINATION FACTOR 2-RELATED"/>
    <property type="match status" value="1"/>
</dbReference>
<protein>
    <recommendedName>
        <fullName evidence="4">Helicase C-terminal domain-containing protein</fullName>
    </recommendedName>
</protein>
<dbReference type="GO" id="GO:0005524">
    <property type="term" value="F:ATP binding"/>
    <property type="evidence" value="ECO:0007669"/>
    <property type="project" value="UniProtKB-KW"/>
</dbReference>
<dbReference type="PANTHER" id="PTHR45626:SF22">
    <property type="entry name" value="DNA REPAIR PROTEIN RAD5"/>
    <property type="match status" value="1"/>
</dbReference>
<keyword evidence="3" id="KW-0067">ATP-binding</keyword>
<evidence type="ECO:0000313" key="6">
    <source>
        <dbReference type="Proteomes" id="UP000268321"/>
    </source>
</evidence>
<keyword evidence="1" id="KW-0547">Nucleotide-binding</keyword>
<dbReference type="PROSITE" id="PS51194">
    <property type="entry name" value="HELICASE_CTER"/>
    <property type="match status" value="1"/>
</dbReference>
<dbReference type="OrthoDB" id="2801544at2759"/>
<feature type="domain" description="Helicase C-terminal" evidence="4">
    <location>
        <begin position="10"/>
        <end position="186"/>
    </location>
</feature>
<gene>
    <name evidence="5" type="ORF">METBISCDRAFT_3087</name>
</gene>
<dbReference type="InterPro" id="IPR050628">
    <property type="entry name" value="SNF2_RAD54_helicase_TF"/>
</dbReference>
<dbReference type="GO" id="GO:0005634">
    <property type="term" value="C:nucleus"/>
    <property type="evidence" value="ECO:0007669"/>
    <property type="project" value="TreeGrafter"/>
</dbReference>